<dbReference type="SMART" id="SM00645">
    <property type="entry name" value="Pept_C1"/>
    <property type="match status" value="1"/>
</dbReference>
<evidence type="ECO:0000256" key="7">
    <source>
        <dbReference type="ARBA" id="ARBA00022801"/>
    </source>
</evidence>
<name>A0AAE6H340_9ABAC</name>
<gene>
    <name evidence="16" type="primary">v-cath</name>
    <name evidence="16" type="ORF">DijuNPV-ORF-37</name>
</gene>
<keyword evidence="11" id="KW-0325">Glycoprotein</keyword>
<evidence type="ECO:0000256" key="1">
    <source>
        <dbReference type="ARBA" id="ARBA00000656"/>
    </source>
</evidence>
<dbReference type="Pfam" id="PF08246">
    <property type="entry name" value="Inhibitor_I29"/>
    <property type="match status" value="1"/>
</dbReference>
<dbReference type="Gene3D" id="3.90.70.10">
    <property type="entry name" value="Cysteine proteinases"/>
    <property type="match status" value="1"/>
</dbReference>
<evidence type="ECO:0000313" key="16">
    <source>
        <dbReference type="EMBL" id="QDL57023.1"/>
    </source>
</evidence>
<evidence type="ECO:0000256" key="8">
    <source>
        <dbReference type="ARBA" id="ARBA00022807"/>
    </source>
</evidence>
<keyword evidence="10" id="KW-1015">Disulfide bond</keyword>
<dbReference type="Pfam" id="PF00112">
    <property type="entry name" value="Peptidase_C1"/>
    <property type="match status" value="1"/>
</dbReference>
<dbReference type="InterPro" id="IPR000668">
    <property type="entry name" value="Peptidase_C1A_C"/>
</dbReference>
<dbReference type="PANTHER" id="PTHR12411">
    <property type="entry name" value="CYSTEINE PROTEASE FAMILY C1-RELATED"/>
    <property type="match status" value="1"/>
</dbReference>
<dbReference type="InterPro" id="IPR039417">
    <property type="entry name" value="Peptidase_C1A_papain-like"/>
</dbReference>
<feature type="domain" description="Cathepsin propeptide inhibitor" evidence="15">
    <location>
        <begin position="28"/>
        <end position="84"/>
    </location>
</feature>
<evidence type="ECO:0000256" key="13">
    <source>
        <dbReference type="ARBA" id="ARBA00053505"/>
    </source>
</evidence>
<dbReference type="GO" id="GO:0006508">
    <property type="term" value="P:proteolysis"/>
    <property type="evidence" value="ECO:0007669"/>
    <property type="project" value="UniProtKB-KW"/>
</dbReference>
<evidence type="ECO:0000256" key="5">
    <source>
        <dbReference type="ARBA" id="ARBA00022670"/>
    </source>
</evidence>
<evidence type="ECO:0000256" key="11">
    <source>
        <dbReference type="ARBA" id="ARBA00023180"/>
    </source>
</evidence>
<comment type="function">
    <text evidence="13">Cysteine protease that plays an essential role in host liquefaction to facilitate horizontal transmission of the virus. May participate in the degradation of foreign protein expressed by the baculovirus system.</text>
</comment>
<dbReference type="PRINTS" id="PR00705">
    <property type="entry name" value="PAPAIN"/>
</dbReference>
<dbReference type="InterPro" id="IPR013128">
    <property type="entry name" value="Peptidase_C1A"/>
</dbReference>
<protein>
    <recommendedName>
        <fullName evidence="4">Viral cathepsin</fullName>
        <ecNumber evidence="3">3.4.22.50</ecNumber>
    </recommendedName>
    <alternativeName>
        <fullName evidence="12">Cysteine proteinase</fullName>
    </alternativeName>
</protein>
<accession>A0AAE6H340</accession>
<evidence type="ECO:0000256" key="4">
    <source>
        <dbReference type="ARBA" id="ARBA00018042"/>
    </source>
</evidence>
<dbReference type="PROSITE" id="PS00640">
    <property type="entry name" value="THIOL_PROTEASE_ASN"/>
    <property type="match status" value="1"/>
</dbReference>
<dbReference type="KEGG" id="vg:80538200"/>
<evidence type="ECO:0000256" key="10">
    <source>
        <dbReference type="ARBA" id="ARBA00023157"/>
    </source>
</evidence>
<keyword evidence="7" id="KW-0378">Hydrolase</keyword>
<evidence type="ECO:0000313" key="17">
    <source>
        <dbReference type="Proteomes" id="UP000831804"/>
    </source>
</evidence>
<dbReference type="SUPFAM" id="SSF54001">
    <property type="entry name" value="Cysteine proteinases"/>
    <property type="match status" value="1"/>
</dbReference>
<keyword evidence="5" id="KW-0645">Protease</keyword>
<keyword evidence="6" id="KW-0732">Signal</keyword>
<dbReference type="FunFam" id="3.90.70.10:FF:000103">
    <property type="entry name" value="Hypothetical LOC496748"/>
    <property type="match status" value="1"/>
</dbReference>
<dbReference type="InterPro" id="IPR025660">
    <property type="entry name" value="Pept_his_AS"/>
</dbReference>
<keyword evidence="8" id="KW-0788">Thiol protease</keyword>
<keyword evidence="17" id="KW-1185">Reference proteome</keyword>
<dbReference type="RefSeq" id="YP_010799789.1">
    <property type="nucleotide sequence ID" value="NC_076692.1"/>
</dbReference>
<evidence type="ECO:0000256" key="9">
    <source>
        <dbReference type="ARBA" id="ARBA00023145"/>
    </source>
</evidence>
<dbReference type="GeneID" id="80538200"/>
<feature type="domain" description="Peptidase C1A papain C-terminal" evidence="14">
    <location>
        <begin position="113"/>
        <end position="322"/>
    </location>
</feature>
<dbReference type="PROSITE" id="PS00639">
    <property type="entry name" value="THIOL_PROTEASE_HIS"/>
    <property type="match status" value="1"/>
</dbReference>
<dbReference type="InterPro" id="IPR025661">
    <property type="entry name" value="Pept_asp_AS"/>
</dbReference>
<dbReference type="InterPro" id="IPR038765">
    <property type="entry name" value="Papain-like_cys_pep_sf"/>
</dbReference>
<dbReference type="InterPro" id="IPR000169">
    <property type="entry name" value="Pept_cys_AS"/>
</dbReference>
<dbReference type="EMBL" id="MK558262">
    <property type="protein sequence ID" value="QDL57023.1"/>
    <property type="molecule type" value="Genomic_DNA"/>
</dbReference>
<dbReference type="SMART" id="SM00848">
    <property type="entry name" value="Inhibitor_I29"/>
    <property type="match status" value="1"/>
</dbReference>
<evidence type="ECO:0000256" key="12">
    <source>
        <dbReference type="ARBA" id="ARBA00031337"/>
    </source>
</evidence>
<comment type="similarity">
    <text evidence="2">Belongs to the peptidase C1 family.</text>
</comment>
<proteinExistence type="inferred from homology"/>
<sequence length="324" mass="36984">MNKIVLYLVVCAVAHSAAYDLLNAPNYFEDFLQKFNKSYSSEFEKLRRFKIFQHNLEEIIEKNRNDSAAQYEINKFTDLSKDETILKYTGLSLPAQTQNFCEVTVLDRPPDKGPLEFDWRRLNKVTSVKTQGMCGACWAFATLGSLESQFAIKYNRLINLSEQQLIDCDSVDAGCEGGLLHTAYEAIMEMGGVQVEHDYPYERRNGDCRVDTAKFVVNVKKCYRYITVLEEKLKDLLRIVGPLPVAIDASDIVNYKRGIIRYCSNHGLNHAVLLVGYAVENGVPYWILKNTWGTDWGEQGYFRVQQNINACGIKNDLMSSAEIY</sequence>
<evidence type="ECO:0000256" key="6">
    <source>
        <dbReference type="ARBA" id="ARBA00022729"/>
    </source>
</evidence>
<keyword evidence="9" id="KW-0865">Zymogen</keyword>
<evidence type="ECO:0000259" key="14">
    <source>
        <dbReference type="SMART" id="SM00645"/>
    </source>
</evidence>
<dbReference type="GO" id="GO:0008234">
    <property type="term" value="F:cysteine-type peptidase activity"/>
    <property type="evidence" value="ECO:0007669"/>
    <property type="project" value="UniProtKB-KW"/>
</dbReference>
<dbReference type="Proteomes" id="UP000831804">
    <property type="component" value="Segment"/>
</dbReference>
<evidence type="ECO:0000256" key="3">
    <source>
        <dbReference type="ARBA" id="ARBA00012484"/>
    </source>
</evidence>
<evidence type="ECO:0000259" key="15">
    <source>
        <dbReference type="SMART" id="SM00848"/>
    </source>
</evidence>
<dbReference type="EC" id="3.4.22.50" evidence="3"/>
<dbReference type="PROSITE" id="PS00139">
    <property type="entry name" value="THIOL_PROTEASE_CYS"/>
    <property type="match status" value="1"/>
</dbReference>
<reference evidence="16" key="1">
    <citation type="journal article" date="2019" name="Viruses">
        <title>A Nymphalid-Infecting Group I Alphabaculovirus Isolated from the Major Passion Fruit Caterpillar Pest Dione juno juno (Lepidoptera: Nymphalidae).</title>
        <authorList>
            <person name="Ribeiro B.M."/>
            <person name="Dos Santos E.R."/>
            <person name="Trentin L.B."/>
            <person name="da Silva L.A."/>
            <person name="de Melo F.L."/>
            <person name="Kitajima E.W."/>
            <person name="Ardisson-Araujo D.M.P."/>
        </authorList>
    </citation>
    <scope>NUCLEOTIDE SEQUENCE</scope>
    <source>
        <strain evidence="16">Araguari-MG</strain>
    </source>
</reference>
<evidence type="ECO:0000256" key="2">
    <source>
        <dbReference type="ARBA" id="ARBA00008455"/>
    </source>
</evidence>
<comment type="catalytic activity">
    <reaction evidence="1">
        <text>Endopeptidase of broad specificity, hydrolyzing substrates of both cathepsin L and cathepsin B.</text>
        <dbReference type="EC" id="3.4.22.50"/>
    </reaction>
</comment>
<dbReference type="CDD" id="cd02248">
    <property type="entry name" value="Peptidase_C1A"/>
    <property type="match status" value="1"/>
</dbReference>
<organism evidence="16 17">
    <name type="scientific">Dione juno nucleopolyhedrovirus</name>
    <dbReference type="NCBI Taxonomy" id="2594175"/>
    <lineage>
        <taxon>Viruses</taxon>
        <taxon>Viruses incertae sedis</taxon>
        <taxon>Naldaviricetes</taxon>
        <taxon>Lefavirales</taxon>
        <taxon>Baculoviridae</taxon>
        <taxon>Alphabaculovirus</taxon>
        <taxon>Alphabaculovirus dijunonis</taxon>
    </lineage>
</organism>
<dbReference type="InterPro" id="IPR013201">
    <property type="entry name" value="Prot_inhib_I29"/>
</dbReference>